<keyword evidence="3" id="KW-1185">Reference proteome</keyword>
<organism evidence="2 3">
    <name type="scientific">Hibiscus sabdariffa</name>
    <name type="common">roselle</name>
    <dbReference type="NCBI Taxonomy" id="183260"/>
    <lineage>
        <taxon>Eukaryota</taxon>
        <taxon>Viridiplantae</taxon>
        <taxon>Streptophyta</taxon>
        <taxon>Embryophyta</taxon>
        <taxon>Tracheophyta</taxon>
        <taxon>Spermatophyta</taxon>
        <taxon>Magnoliopsida</taxon>
        <taxon>eudicotyledons</taxon>
        <taxon>Gunneridae</taxon>
        <taxon>Pentapetalae</taxon>
        <taxon>rosids</taxon>
        <taxon>malvids</taxon>
        <taxon>Malvales</taxon>
        <taxon>Malvaceae</taxon>
        <taxon>Malvoideae</taxon>
        <taxon>Hibiscus</taxon>
    </lineage>
</organism>
<feature type="chain" id="PRO_5046617057" evidence="1">
    <location>
        <begin position="19"/>
        <end position="119"/>
    </location>
</feature>
<keyword evidence="1" id="KW-0732">Signal</keyword>
<proteinExistence type="predicted"/>
<accession>A0ABR2Q524</accession>
<dbReference type="EMBL" id="JBBPBN010000045">
    <property type="protein sequence ID" value="KAK8995782.1"/>
    <property type="molecule type" value="Genomic_DNA"/>
</dbReference>
<evidence type="ECO:0000313" key="2">
    <source>
        <dbReference type="EMBL" id="KAK8995782.1"/>
    </source>
</evidence>
<gene>
    <name evidence="2" type="ORF">V6N11_076040</name>
</gene>
<evidence type="ECO:0000256" key="1">
    <source>
        <dbReference type="SAM" id="SignalP"/>
    </source>
</evidence>
<sequence length="119" mass="13396">MALFCLSSLSFISIPVQGCWVPLPQLHLYVLSQSSNRRHNFPLVGLGEGLKWNKSQEMAPDDKQFSAFSTTHFSIVTIVSKKKGKAAHESLEAHMSEEDEEETIFSHAIIICEDDDDSW</sequence>
<evidence type="ECO:0000313" key="3">
    <source>
        <dbReference type="Proteomes" id="UP001396334"/>
    </source>
</evidence>
<dbReference type="Proteomes" id="UP001396334">
    <property type="component" value="Unassembled WGS sequence"/>
</dbReference>
<name>A0ABR2Q524_9ROSI</name>
<feature type="signal peptide" evidence="1">
    <location>
        <begin position="1"/>
        <end position="18"/>
    </location>
</feature>
<protein>
    <submittedName>
        <fullName evidence="2">Uncharacterized protein</fullName>
    </submittedName>
</protein>
<reference evidence="2 3" key="1">
    <citation type="journal article" date="2024" name="G3 (Bethesda)">
        <title>Genome assembly of Hibiscus sabdariffa L. provides insights into metabolisms of medicinal natural products.</title>
        <authorList>
            <person name="Kim T."/>
        </authorList>
    </citation>
    <scope>NUCLEOTIDE SEQUENCE [LARGE SCALE GENOMIC DNA]</scope>
    <source>
        <strain evidence="2">TK-2024</strain>
        <tissue evidence="2">Old leaves</tissue>
    </source>
</reference>
<comment type="caution">
    <text evidence="2">The sequence shown here is derived from an EMBL/GenBank/DDBJ whole genome shotgun (WGS) entry which is preliminary data.</text>
</comment>